<dbReference type="GO" id="GO:0003677">
    <property type="term" value="F:DNA binding"/>
    <property type="evidence" value="ECO:0007669"/>
    <property type="project" value="InterPro"/>
</dbReference>
<keyword evidence="3" id="KW-1185">Reference proteome</keyword>
<dbReference type="EMBL" id="QUAC01000247">
    <property type="protein sequence ID" value="REK86464.1"/>
    <property type="molecule type" value="Genomic_DNA"/>
</dbReference>
<dbReference type="OrthoDB" id="197041at2"/>
<gene>
    <name evidence="2" type="ORF">DY245_32410</name>
</gene>
<dbReference type="Pfam" id="PF12728">
    <property type="entry name" value="HTH_17"/>
    <property type="match status" value="1"/>
</dbReference>
<protein>
    <submittedName>
        <fullName evidence="2">Helix-turn-helix domain-containing protein</fullName>
    </submittedName>
</protein>
<organism evidence="2 3">
    <name type="scientific">Streptomyces inhibens</name>
    <dbReference type="NCBI Taxonomy" id="2293571"/>
    <lineage>
        <taxon>Bacteria</taxon>
        <taxon>Bacillati</taxon>
        <taxon>Actinomycetota</taxon>
        <taxon>Actinomycetes</taxon>
        <taxon>Kitasatosporales</taxon>
        <taxon>Streptomycetaceae</taxon>
        <taxon>Streptomyces</taxon>
    </lineage>
</organism>
<dbReference type="AlphaFoldDB" id="A0A371PVE9"/>
<reference evidence="2 3" key="1">
    <citation type="submission" date="2018-08" db="EMBL/GenBank/DDBJ databases">
        <title>Streptomyces NEAU-D10 sp. nov., a novel Actinomycete isolated from soil.</title>
        <authorList>
            <person name="Jin L."/>
        </authorList>
    </citation>
    <scope>NUCLEOTIDE SEQUENCE [LARGE SCALE GENOMIC DNA]</scope>
    <source>
        <strain evidence="2 3">NEAU-D10</strain>
    </source>
</reference>
<accession>A0A371PVE9</accession>
<evidence type="ECO:0000313" key="2">
    <source>
        <dbReference type="EMBL" id="REK86464.1"/>
    </source>
</evidence>
<dbReference type="InterPro" id="IPR010093">
    <property type="entry name" value="SinI_DNA-bd"/>
</dbReference>
<sequence length="77" mass="8778">MKEVITPDAGPLLTVDEAAERLRTGVRFVRRLIQERCIRYVKVGRHVRIPEAALNAYIAERTIPSFHDAQSSYRKAA</sequence>
<dbReference type="InterPro" id="IPR009061">
    <property type="entry name" value="DNA-bd_dom_put_sf"/>
</dbReference>
<feature type="domain" description="Helix-turn-helix" evidence="1">
    <location>
        <begin position="12"/>
        <end position="61"/>
    </location>
</feature>
<dbReference type="SUPFAM" id="SSF46955">
    <property type="entry name" value="Putative DNA-binding domain"/>
    <property type="match status" value="1"/>
</dbReference>
<proteinExistence type="predicted"/>
<evidence type="ECO:0000313" key="3">
    <source>
        <dbReference type="Proteomes" id="UP000262477"/>
    </source>
</evidence>
<dbReference type="NCBIfam" id="TIGR01764">
    <property type="entry name" value="excise"/>
    <property type="match status" value="1"/>
</dbReference>
<dbReference type="InterPro" id="IPR041657">
    <property type="entry name" value="HTH_17"/>
</dbReference>
<name>A0A371PVE9_STRIH</name>
<dbReference type="Proteomes" id="UP000262477">
    <property type="component" value="Unassembled WGS sequence"/>
</dbReference>
<evidence type="ECO:0000259" key="1">
    <source>
        <dbReference type="Pfam" id="PF12728"/>
    </source>
</evidence>
<comment type="caution">
    <text evidence="2">The sequence shown here is derived from an EMBL/GenBank/DDBJ whole genome shotgun (WGS) entry which is preliminary data.</text>
</comment>